<protein>
    <recommendedName>
        <fullName evidence="3">Glycosyl transferase</fullName>
    </recommendedName>
</protein>
<evidence type="ECO:0008006" key="3">
    <source>
        <dbReference type="Google" id="ProtNLM"/>
    </source>
</evidence>
<evidence type="ECO:0000313" key="1">
    <source>
        <dbReference type="EMBL" id="MEA5390670.1"/>
    </source>
</evidence>
<organism evidence="1 2">
    <name type="scientific">Cyanobium gracile UHCC 0139</name>
    <dbReference type="NCBI Taxonomy" id="3110308"/>
    <lineage>
        <taxon>Bacteria</taxon>
        <taxon>Bacillati</taxon>
        <taxon>Cyanobacteriota</taxon>
        <taxon>Cyanophyceae</taxon>
        <taxon>Synechococcales</taxon>
        <taxon>Prochlorococcaceae</taxon>
        <taxon>Cyanobium</taxon>
    </lineage>
</organism>
<name>A0ABU5RSD6_9CYAN</name>
<accession>A0ABU5RSD6</accession>
<dbReference type="RefSeq" id="WP_323304746.1">
    <property type="nucleotide sequence ID" value="NZ_JAYGHX010000002.1"/>
</dbReference>
<dbReference type="EMBL" id="JAYGHX010000002">
    <property type="protein sequence ID" value="MEA5390670.1"/>
    <property type="molecule type" value="Genomic_DNA"/>
</dbReference>
<keyword evidence="2" id="KW-1185">Reference proteome</keyword>
<dbReference type="InterPro" id="IPR053205">
    <property type="entry name" value="GHMP_kinase_L-arabinokinase"/>
</dbReference>
<reference evidence="1 2" key="1">
    <citation type="submission" date="2023-12" db="EMBL/GenBank/DDBJ databases">
        <title>Baltic Sea Cyanobacteria.</title>
        <authorList>
            <person name="Delbaje E."/>
            <person name="Fewer D.P."/>
            <person name="Shishido T.K."/>
        </authorList>
    </citation>
    <scope>NUCLEOTIDE SEQUENCE [LARGE SCALE GENOMIC DNA]</scope>
    <source>
        <strain evidence="1 2">UHCC 0139</strain>
    </source>
</reference>
<evidence type="ECO:0000313" key="2">
    <source>
        <dbReference type="Proteomes" id="UP001304461"/>
    </source>
</evidence>
<gene>
    <name evidence="1" type="ORF">VB738_05270</name>
</gene>
<dbReference type="PANTHER" id="PTHR38134">
    <property type="entry name" value="SLR1395 PROTEIN"/>
    <property type="match status" value="1"/>
</dbReference>
<dbReference type="Proteomes" id="UP001304461">
    <property type="component" value="Unassembled WGS sequence"/>
</dbReference>
<comment type="caution">
    <text evidence="1">The sequence shown here is derived from an EMBL/GenBank/DDBJ whole genome shotgun (WGS) entry which is preliminary data.</text>
</comment>
<proteinExistence type="predicted"/>
<dbReference type="PANTHER" id="PTHR38134:SF2">
    <property type="entry name" value="GALACTOKINASE"/>
    <property type="match status" value="1"/>
</dbReference>
<dbReference type="SUPFAM" id="SSF53756">
    <property type="entry name" value="UDP-Glycosyltransferase/glycogen phosphorylase"/>
    <property type="match status" value="1"/>
</dbReference>
<sequence>MLIHACVSSHGFGHGSRTASVLCELAALRPDWRLVVSSGLPQPFLELSFGSVPFELRPCRWDVGVIQADALGADADATLTALERLEETLPAQVEREARWLADQRQPVLVLGDVPPAAALLARRLGVPLVWLASFGWDTIHAPMGPAFAPWVDRHRQLYGQGDLLLHCPLSLPMEWGVPQVRLGLTSSRPRLDGERLARELVLPEDRKRVVLVSFGGLGMAIDPGLLALWPDHVFIGPEPLLATVPNGRCLPQGVRPLDLMPLAGRLITKPGYSSFCEALSQGVGIHLVHRSGFAEAPVLEEDLRNHGWHRLLSQEAFRRGDWELDQPLLPPRCGPLAVDGASTAAGTLVAWLEGRSALPMGQSFRI</sequence>